<dbReference type="InterPro" id="IPR006702">
    <property type="entry name" value="CASP_dom"/>
</dbReference>
<comment type="subcellular location">
    <subcellularLocation>
        <location evidence="1 8">Cell membrane</location>
        <topology evidence="1 8">Multi-pass membrane protein</topology>
    </subcellularLocation>
</comment>
<comment type="subunit">
    <text evidence="3 8">Homodimer and heterodimers.</text>
</comment>
<evidence type="ECO:0000313" key="11">
    <source>
        <dbReference type="Proteomes" id="UP000516437"/>
    </source>
</evidence>
<comment type="caution">
    <text evidence="8">Lacks conserved residue(s) required for the propagation of feature annotation.</text>
</comment>
<evidence type="ECO:0000256" key="5">
    <source>
        <dbReference type="ARBA" id="ARBA00022692"/>
    </source>
</evidence>
<comment type="caution">
    <text evidence="10">The sequence shown here is derived from an EMBL/GenBank/DDBJ whole genome shotgun (WGS) entry which is preliminary data.</text>
</comment>
<protein>
    <recommendedName>
        <fullName evidence="8">CASP-like protein</fullName>
    </recommendedName>
</protein>
<dbReference type="EMBL" id="RXIC02000021">
    <property type="protein sequence ID" value="KAB1217897.1"/>
    <property type="molecule type" value="Genomic_DNA"/>
</dbReference>
<dbReference type="GO" id="GO:0005886">
    <property type="term" value="C:plasma membrane"/>
    <property type="evidence" value="ECO:0007669"/>
    <property type="project" value="UniProtKB-SubCell"/>
</dbReference>
<evidence type="ECO:0000256" key="7">
    <source>
        <dbReference type="ARBA" id="ARBA00023136"/>
    </source>
</evidence>
<evidence type="ECO:0000256" key="2">
    <source>
        <dbReference type="ARBA" id="ARBA00007651"/>
    </source>
</evidence>
<evidence type="ECO:0000313" key="10">
    <source>
        <dbReference type="EMBL" id="KAB1217897.1"/>
    </source>
</evidence>
<feature type="transmembrane region" description="Helical" evidence="8">
    <location>
        <begin position="69"/>
        <end position="93"/>
    </location>
</feature>
<keyword evidence="11" id="KW-1185">Reference proteome</keyword>
<keyword evidence="7 8" id="KW-0472">Membrane</keyword>
<evidence type="ECO:0000259" key="9">
    <source>
        <dbReference type="Pfam" id="PF04535"/>
    </source>
</evidence>
<keyword evidence="4 8" id="KW-1003">Cell membrane</keyword>
<dbReference type="AlphaFoldDB" id="A0A6A1W196"/>
<dbReference type="Pfam" id="PF04535">
    <property type="entry name" value="CASP_dom"/>
    <property type="match status" value="1"/>
</dbReference>
<reference evidence="10 11" key="1">
    <citation type="journal article" date="2019" name="Plant Biotechnol. J.">
        <title>The red bayberry genome and genetic basis of sex determination.</title>
        <authorList>
            <person name="Jia H.M."/>
            <person name="Jia H.J."/>
            <person name="Cai Q.L."/>
            <person name="Wang Y."/>
            <person name="Zhao H.B."/>
            <person name="Yang W.F."/>
            <person name="Wang G.Y."/>
            <person name="Li Y.H."/>
            <person name="Zhan D.L."/>
            <person name="Shen Y.T."/>
            <person name="Niu Q.F."/>
            <person name="Chang L."/>
            <person name="Qiu J."/>
            <person name="Zhao L."/>
            <person name="Xie H.B."/>
            <person name="Fu W.Y."/>
            <person name="Jin J."/>
            <person name="Li X.W."/>
            <person name="Jiao Y."/>
            <person name="Zhou C.C."/>
            <person name="Tu T."/>
            <person name="Chai C.Y."/>
            <person name="Gao J.L."/>
            <person name="Fan L.J."/>
            <person name="van de Weg E."/>
            <person name="Wang J.Y."/>
            <person name="Gao Z.S."/>
        </authorList>
    </citation>
    <scope>NUCLEOTIDE SEQUENCE [LARGE SCALE GENOMIC DNA]</scope>
    <source>
        <tissue evidence="10">Leaves</tissue>
    </source>
</reference>
<evidence type="ECO:0000256" key="8">
    <source>
        <dbReference type="RuleBase" id="RU361233"/>
    </source>
</evidence>
<sequence length="184" mass="19568">MAEPVSITSIAASRVSITTTTASRVSILVFRVLSFILLLISLVVLSTTSTTLEPTDSGPIKVHFNDVYAYRYLISAIVIGCAYSLVQLVFSLFHALTGNRFIGGEGGPLFDFYGDLVASYLQATGAAAGFGVTKDLKVAFEIDGVDLGNKFYDKAYASSSLLLLAFVCTAILSVLSAYALPKKV</sequence>
<organism evidence="10 11">
    <name type="scientific">Morella rubra</name>
    <name type="common">Chinese bayberry</name>
    <dbReference type="NCBI Taxonomy" id="262757"/>
    <lineage>
        <taxon>Eukaryota</taxon>
        <taxon>Viridiplantae</taxon>
        <taxon>Streptophyta</taxon>
        <taxon>Embryophyta</taxon>
        <taxon>Tracheophyta</taxon>
        <taxon>Spermatophyta</taxon>
        <taxon>Magnoliopsida</taxon>
        <taxon>eudicotyledons</taxon>
        <taxon>Gunneridae</taxon>
        <taxon>Pentapetalae</taxon>
        <taxon>rosids</taxon>
        <taxon>fabids</taxon>
        <taxon>Fagales</taxon>
        <taxon>Myricaceae</taxon>
        <taxon>Morella</taxon>
    </lineage>
</organism>
<keyword evidence="6 8" id="KW-1133">Transmembrane helix</keyword>
<accession>A0A6A1W196</accession>
<feature type="transmembrane region" description="Helical" evidence="8">
    <location>
        <begin position="160"/>
        <end position="180"/>
    </location>
</feature>
<gene>
    <name evidence="10" type="ORF">CJ030_MR3G014693</name>
</gene>
<dbReference type="PANTHER" id="PTHR33573">
    <property type="entry name" value="CASP-LIKE PROTEIN 4A4"/>
    <property type="match status" value="1"/>
</dbReference>
<keyword evidence="5 8" id="KW-0812">Transmembrane</keyword>
<proteinExistence type="inferred from homology"/>
<dbReference type="Proteomes" id="UP000516437">
    <property type="component" value="Chromosome 3"/>
</dbReference>
<name>A0A6A1W196_9ROSI</name>
<evidence type="ECO:0000256" key="1">
    <source>
        <dbReference type="ARBA" id="ARBA00004651"/>
    </source>
</evidence>
<dbReference type="OrthoDB" id="685197at2759"/>
<comment type="similarity">
    <text evidence="2 8">Belongs to the Casparian strip membrane proteins (CASP) family.</text>
</comment>
<feature type="transmembrane region" description="Helical" evidence="8">
    <location>
        <begin position="28"/>
        <end position="49"/>
    </location>
</feature>
<evidence type="ECO:0000256" key="3">
    <source>
        <dbReference type="ARBA" id="ARBA00011489"/>
    </source>
</evidence>
<dbReference type="PANTHER" id="PTHR33573:SF40">
    <property type="entry name" value="CASP-LIKE PROTEIN 4D2"/>
    <property type="match status" value="1"/>
</dbReference>
<evidence type="ECO:0000256" key="6">
    <source>
        <dbReference type="ARBA" id="ARBA00022989"/>
    </source>
</evidence>
<feature type="domain" description="Casparian strip membrane protein" evidence="9">
    <location>
        <begin position="23"/>
        <end position="168"/>
    </location>
</feature>
<evidence type="ECO:0000256" key="4">
    <source>
        <dbReference type="ARBA" id="ARBA00022475"/>
    </source>
</evidence>